<dbReference type="Proteomes" id="UP000675664">
    <property type="component" value="Unassembled WGS sequence"/>
</dbReference>
<keyword evidence="1" id="KW-0812">Transmembrane</keyword>
<protein>
    <submittedName>
        <fullName evidence="2">Uncharacterized protein</fullName>
    </submittedName>
</protein>
<dbReference type="EMBL" id="JAGSND010000002">
    <property type="protein sequence ID" value="MBR0596912.1"/>
    <property type="molecule type" value="Genomic_DNA"/>
</dbReference>
<keyword evidence="3" id="KW-1185">Reference proteome</keyword>
<evidence type="ECO:0000313" key="3">
    <source>
        <dbReference type="Proteomes" id="UP000675664"/>
    </source>
</evidence>
<name>A0A8J7VXJ2_9FIRM</name>
<reference evidence="2" key="2">
    <citation type="submission" date="2021-04" db="EMBL/GenBank/DDBJ databases">
        <authorList>
            <person name="Liu J."/>
        </authorList>
    </citation>
    <scope>NUCLEOTIDE SEQUENCE</scope>
    <source>
        <strain evidence="2">BAD-6</strain>
    </source>
</reference>
<proteinExistence type="predicted"/>
<gene>
    <name evidence="2" type="ORF">KCX82_03390</name>
</gene>
<dbReference type="AlphaFoldDB" id="A0A8J7VXJ2"/>
<organism evidence="2 3">
    <name type="scientific">Sinanaerobacter chloroacetimidivorans</name>
    <dbReference type="NCBI Taxonomy" id="2818044"/>
    <lineage>
        <taxon>Bacteria</taxon>
        <taxon>Bacillati</taxon>
        <taxon>Bacillota</taxon>
        <taxon>Clostridia</taxon>
        <taxon>Peptostreptococcales</taxon>
        <taxon>Anaerovoracaceae</taxon>
        <taxon>Sinanaerobacter</taxon>
    </lineage>
</organism>
<reference evidence="2" key="1">
    <citation type="submission" date="2021-04" db="EMBL/GenBank/DDBJ databases">
        <title>Sinoanaerobacter chloroacetimidivorans sp. nov., an obligate anaerobic bacterium isolated from anaerobic sludge.</title>
        <authorList>
            <person name="Bao Y."/>
        </authorList>
    </citation>
    <scope>NUCLEOTIDE SEQUENCE</scope>
    <source>
        <strain evidence="2">BAD-6</strain>
    </source>
</reference>
<evidence type="ECO:0000313" key="2">
    <source>
        <dbReference type="EMBL" id="MBR0596912.1"/>
    </source>
</evidence>
<comment type="caution">
    <text evidence="2">The sequence shown here is derived from an EMBL/GenBank/DDBJ whole genome shotgun (WGS) entry which is preliminary data.</text>
</comment>
<feature type="transmembrane region" description="Helical" evidence="1">
    <location>
        <begin position="44"/>
        <end position="66"/>
    </location>
</feature>
<accession>A0A8J7VXJ2</accession>
<keyword evidence="1" id="KW-1133">Transmembrane helix</keyword>
<dbReference type="RefSeq" id="WP_227017045.1">
    <property type="nucleotide sequence ID" value="NZ_JAGSND010000002.1"/>
</dbReference>
<sequence>MGLHNNKHNNNGGTEDFAEDMFETILYYAKENNKAFRKNIARDYHVTLFVTFFLIYGIDLVNYFLLNKYGENNKEVSAKLFSLMNERIHYSFSKEEAELLNDCISVMEDKILEALTLPFEDAVNNPFYELSVYIPSIIDIRDHYDKQYANMLLFNCLGETFSGIGKIVAERKLT</sequence>
<evidence type="ECO:0000256" key="1">
    <source>
        <dbReference type="SAM" id="Phobius"/>
    </source>
</evidence>
<keyword evidence="1" id="KW-0472">Membrane</keyword>